<dbReference type="EMBL" id="GGEC01007708">
    <property type="protein sequence ID" value="MBW88191.1"/>
    <property type="molecule type" value="Transcribed_RNA"/>
</dbReference>
<evidence type="ECO:0000313" key="1">
    <source>
        <dbReference type="EMBL" id="MBW88191.1"/>
    </source>
</evidence>
<protein>
    <submittedName>
        <fullName evidence="1">Uncharacterized protein</fullName>
    </submittedName>
</protein>
<name>A0A2P2J3V8_RHIMU</name>
<proteinExistence type="predicted"/>
<organism evidence="1">
    <name type="scientific">Rhizophora mucronata</name>
    <name type="common">Asiatic mangrove</name>
    <dbReference type="NCBI Taxonomy" id="61149"/>
    <lineage>
        <taxon>Eukaryota</taxon>
        <taxon>Viridiplantae</taxon>
        <taxon>Streptophyta</taxon>
        <taxon>Embryophyta</taxon>
        <taxon>Tracheophyta</taxon>
        <taxon>Spermatophyta</taxon>
        <taxon>Magnoliopsida</taxon>
        <taxon>eudicotyledons</taxon>
        <taxon>Gunneridae</taxon>
        <taxon>Pentapetalae</taxon>
        <taxon>rosids</taxon>
        <taxon>fabids</taxon>
        <taxon>Malpighiales</taxon>
        <taxon>Rhizophoraceae</taxon>
        <taxon>Rhizophora</taxon>
    </lineage>
</organism>
<dbReference type="AlphaFoldDB" id="A0A2P2J3V8"/>
<sequence length="28" mass="3227">MTISFPFLALTFCFWSFQNAASSYSEET</sequence>
<reference evidence="1" key="1">
    <citation type="submission" date="2018-02" db="EMBL/GenBank/DDBJ databases">
        <title>Rhizophora mucronata_Transcriptome.</title>
        <authorList>
            <person name="Meera S.P."/>
            <person name="Sreeshan A."/>
            <person name="Augustine A."/>
        </authorList>
    </citation>
    <scope>NUCLEOTIDE SEQUENCE</scope>
    <source>
        <tissue evidence="1">Leaf</tissue>
    </source>
</reference>
<accession>A0A2P2J3V8</accession>